<accession>A0A1E8FIM3</accession>
<dbReference type="Proteomes" id="UP000176037">
    <property type="component" value="Unassembled WGS sequence"/>
</dbReference>
<protein>
    <submittedName>
        <fullName evidence="2">Gamma-carboxygeranoyl-CoA hydratase</fullName>
    </submittedName>
</protein>
<dbReference type="GO" id="GO:0003824">
    <property type="term" value="F:catalytic activity"/>
    <property type="evidence" value="ECO:0007669"/>
    <property type="project" value="UniProtKB-ARBA"/>
</dbReference>
<gene>
    <name evidence="2" type="ORF">BFC17_10815</name>
</gene>
<dbReference type="FunFam" id="3.90.226.10:FF:000066">
    <property type="entry name" value="Enoyl-CoA hydratase"/>
    <property type="match status" value="1"/>
</dbReference>
<dbReference type="RefSeq" id="WP_070175010.1">
    <property type="nucleotide sequence ID" value="NZ_BMJR01000008.1"/>
</dbReference>
<dbReference type="AlphaFoldDB" id="A0A1E8FIM3"/>
<reference evidence="2 3" key="1">
    <citation type="submission" date="2016-09" db="EMBL/GenBank/DDBJ databases">
        <title>Alteromonas lipolytica, a new species isolated from sea water.</title>
        <authorList>
            <person name="Wu Y.-H."/>
            <person name="Cheng H."/>
            <person name="Xu X.-W."/>
        </authorList>
    </citation>
    <scope>NUCLEOTIDE SEQUENCE [LARGE SCALE GENOMIC DNA]</scope>
    <source>
        <strain evidence="2 3">JW12</strain>
    </source>
</reference>
<evidence type="ECO:0000256" key="1">
    <source>
        <dbReference type="ARBA" id="ARBA00005254"/>
    </source>
</evidence>
<evidence type="ECO:0000313" key="2">
    <source>
        <dbReference type="EMBL" id="OFI35769.1"/>
    </source>
</evidence>
<dbReference type="Gene3D" id="1.10.12.10">
    <property type="entry name" value="Lyase 2-enoyl-coa Hydratase, Chain A, domain 2"/>
    <property type="match status" value="1"/>
</dbReference>
<dbReference type="InterPro" id="IPR029045">
    <property type="entry name" value="ClpP/crotonase-like_dom_sf"/>
</dbReference>
<dbReference type="PANTHER" id="PTHR42964">
    <property type="entry name" value="ENOYL-COA HYDRATASE"/>
    <property type="match status" value="1"/>
</dbReference>
<comment type="caution">
    <text evidence="2">The sequence shown here is derived from an EMBL/GenBank/DDBJ whole genome shotgun (WGS) entry which is preliminary data.</text>
</comment>
<dbReference type="InterPro" id="IPR051683">
    <property type="entry name" value="Enoyl-CoA_Hydratase/Isomerase"/>
</dbReference>
<dbReference type="InterPro" id="IPR001753">
    <property type="entry name" value="Enoyl-CoA_hydra/iso"/>
</dbReference>
<dbReference type="EMBL" id="MJIC01000006">
    <property type="protein sequence ID" value="OFI35769.1"/>
    <property type="molecule type" value="Genomic_DNA"/>
</dbReference>
<dbReference type="PANTHER" id="PTHR42964:SF1">
    <property type="entry name" value="POLYKETIDE BIOSYNTHESIS ENOYL-COA HYDRATASE PKSH-RELATED"/>
    <property type="match status" value="1"/>
</dbReference>
<comment type="similarity">
    <text evidence="1">Belongs to the enoyl-CoA hydratase/isomerase family.</text>
</comment>
<dbReference type="SUPFAM" id="SSF52096">
    <property type="entry name" value="ClpP/crotonase"/>
    <property type="match status" value="1"/>
</dbReference>
<dbReference type="CDD" id="cd06558">
    <property type="entry name" value="crotonase-like"/>
    <property type="match status" value="1"/>
</dbReference>
<name>A0A1E8FIM3_9ALTE</name>
<evidence type="ECO:0000313" key="3">
    <source>
        <dbReference type="Proteomes" id="UP000176037"/>
    </source>
</evidence>
<sequence length="262" mass="28644">MTEYVLYEVDERGVARITLNRADKHNAFNETMIAGLTASFTRAAEDSNVKVVILAANGKNFSAGADLNWMKKMAGYSEAENRADAMHLATMLHTLHTLPKPTIARVQGAAFAGAIGLIACCDMAVACKLSKFCLSETKIGLVPATISPYVIEAMGKRIAKRYFMTAEVFTARRARRLGLISETVSEDQLDATIEQLIEALLKNSPNAISEAKALVDTVAGQPLDESMRRLTSDWIARMRVSEQGQEGLSAFLDKRSPGWVKE</sequence>
<dbReference type="GO" id="GO:0008300">
    <property type="term" value="P:isoprenoid catabolic process"/>
    <property type="evidence" value="ECO:0007669"/>
    <property type="project" value="TreeGrafter"/>
</dbReference>
<dbReference type="Gene3D" id="3.90.226.10">
    <property type="entry name" value="2-enoyl-CoA Hydratase, Chain A, domain 1"/>
    <property type="match status" value="1"/>
</dbReference>
<dbReference type="STRING" id="1856405.BFC17_10815"/>
<dbReference type="Pfam" id="PF00378">
    <property type="entry name" value="ECH_1"/>
    <property type="match status" value="1"/>
</dbReference>
<proteinExistence type="inferred from homology"/>
<organism evidence="2 3">
    <name type="scientific">Alteromonas lipolytica</name>
    <dbReference type="NCBI Taxonomy" id="1856405"/>
    <lineage>
        <taxon>Bacteria</taxon>
        <taxon>Pseudomonadati</taxon>
        <taxon>Pseudomonadota</taxon>
        <taxon>Gammaproteobacteria</taxon>
        <taxon>Alteromonadales</taxon>
        <taxon>Alteromonadaceae</taxon>
        <taxon>Alteromonas/Salinimonas group</taxon>
        <taxon>Alteromonas</taxon>
    </lineage>
</organism>
<keyword evidence="3" id="KW-1185">Reference proteome</keyword>
<dbReference type="OrthoDB" id="9807606at2"/>
<dbReference type="InterPro" id="IPR014748">
    <property type="entry name" value="Enoyl-CoA_hydra_C"/>
</dbReference>